<evidence type="ECO:0000256" key="3">
    <source>
        <dbReference type="ARBA" id="ARBA00022842"/>
    </source>
</evidence>
<evidence type="ECO:0000256" key="2">
    <source>
        <dbReference type="ARBA" id="ARBA00022723"/>
    </source>
</evidence>
<dbReference type="PANTHER" id="PTHR48080:SF3">
    <property type="entry name" value="ENOLASE SUPERFAMILY MEMBER DDB_G0284701"/>
    <property type="match status" value="1"/>
</dbReference>
<dbReference type="PANTHER" id="PTHR48080">
    <property type="entry name" value="D-GALACTONATE DEHYDRATASE-RELATED"/>
    <property type="match status" value="1"/>
</dbReference>
<dbReference type="Gene3D" id="3.20.20.120">
    <property type="entry name" value="Enolase-like C-terminal domain"/>
    <property type="match status" value="1"/>
</dbReference>
<sequence length="328" mass="34873">MTRSLDIRTESFEMAGGGFAISRGRRTHAEVLVVTLRDGGITAHGECVPYARYGESLESVSEQILAVKAQLEDSIDRMALQSAMPAGAARNAVDCALWDLEAKSSGKSAAEIAGLPPLKPVTTAYTLSVETPEKMAEAAAKAAHRPLLKVKLKGIGDDERIAAVRSNAPDSTLIVDANEAWDESCFEVNMAACQAAGVALIEQPLPAGKDDMLAEIERPVTICADESLHTSKDLEGLRNRYDAVNIKLDKAGGVTEALLMEEKARALGFKVMIGCMVGTSLAMAPATLVAQTADFVDLDGPLLLAKDREPGLRFEGSTMYPPSAELWG</sequence>
<dbReference type="NCBIfam" id="NF042940">
    <property type="entry name" value="racemase_DgcA"/>
    <property type="match status" value="1"/>
</dbReference>
<comment type="caution">
    <text evidence="9">The sequence shown here is derived from an EMBL/GenBank/DDBJ whole genome shotgun (WGS) entry which is preliminary data.</text>
</comment>
<dbReference type="EC" id="5.1.1.-" evidence="7"/>
<protein>
    <recommendedName>
        <fullName evidence="7">Dipeptide epimerase</fullName>
        <ecNumber evidence="7">5.1.1.-</ecNumber>
    </recommendedName>
</protein>
<evidence type="ECO:0000256" key="4">
    <source>
        <dbReference type="ARBA" id="ARBA00023235"/>
    </source>
</evidence>
<feature type="binding site" evidence="6">
    <location>
        <position position="202"/>
    </location>
    <ligand>
        <name>Mg(2+)</name>
        <dbReference type="ChEBI" id="CHEBI:18420"/>
    </ligand>
</feature>
<accession>A0A944GS04</accession>
<dbReference type="SUPFAM" id="SSF51604">
    <property type="entry name" value="Enolase C-terminal domain-like"/>
    <property type="match status" value="1"/>
</dbReference>
<dbReference type="Proteomes" id="UP000705379">
    <property type="component" value="Unassembled WGS sequence"/>
</dbReference>
<feature type="active site" description="Proton acceptor; specific for (R)-substrate epimerization" evidence="5">
    <location>
        <position position="151"/>
    </location>
</feature>
<comment type="similarity">
    <text evidence="1 7">Belongs to the mandelate racemase/muconate lactonizing enzyme family.</text>
</comment>
<dbReference type="InterPro" id="IPR029017">
    <property type="entry name" value="Enolase-like_N"/>
</dbReference>
<keyword evidence="2 6" id="KW-0479">Metal-binding</keyword>
<organism evidence="9 10">
    <name type="scientific">Roseibium polysiphoniae</name>
    <dbReference type="NCBI Taxonomy" id="2571221"/>
    <lineage>
        <taxon>Bacteria</taxon>
        <taxon>Pseudomonadati</taxon>
        <taxon>Pseudomonadota</taxon>
        <taxon>Alphaproteobacteria</taxon>
        <taxon>Hyphomicrobiales</taxon>
        <taxon>Stappiaceae</taxon>
        <taxon>Roseibium</taxon>
    </lineage>
</organism>
<reference evidence="9" key="1">
    <citation type="submission" date="2018-08" db="EMBL/GenBank/DDBJ databases">
        <authorList>
            <person name="Jin W."/>
            <person name="Wang H."/>
            <person name="Yang Y."/>
            <person name="Li M."/>
            <person name="Liu J."/>
        </authorList>
    </citation>
    <scope>NUCLEOTIDE SEQUENCE</scope>
    <source>
        <strain evidence="9">AESS21</strain>
    </source>
</reference>
<evidence type="ECO:0000256" key="1">
    <source>
        <dbReference type="ARBA" id="ARBA00008031"/>
    </source>
</evidence>
<evidence type="ECO:0000256" key="5">
    <source>
        <dbReference type="PIRSR" id="PIRSR634603-1"/>
    </source>
</evidence>
<comment type="cofactor">
    <cofactor evidence="6 7">
        <name>Mg(2+)</name>
        <dbReference type="ChEBI" id="CHEBI:18420"/>
    </cofactor>
    <text evidence="6 7">Binds 1 Mg(2+) ion per subunit.</text>
</comment>
<evidence type="ECO:0000259" key="8">
    <source>
        <dbReference type="SMART" id="SM00922"/>
    </source>
</evidence>
<name>A0A944GS04_9HYPH</name>
<reference evidence="9" key="2">
    <citation type="journal article" date="2021" name="Microorganisms">
        <title>Bacterial Dimethylsulfoniopropionate Biosynthesis in the East China Sea.</title>
        <authorList>
            <person name="Liu J."/>
            <person name="Zhang Y."/>
            <person name="Liu J."/>
            <person name="Zhong H."/>
            <person name="Williams B.T."/>
            <person name="Zheng Y."/>
            <person name="Curson A.R.J."/>
            <person name="Sun C."/>
            <person name="Sun H."/>
            <person name="Song D."/>
            <person name="Wagner Mackenzie B."/>
            <person name="Bermejo Martinez A."/>
            <person name="Todd J.D."/>
            <person name="Zhang X.H."/>
        </authorList>
    </citation>
    <scope>NUCLEOTIDE SEQUENCE</scope>
    <source>
        <strain evidence="9">AESS21</strain>
    </source>
</reference>
<dbReference type="SUPFAM" id="SSF54826">
    <property type="entry name" value="Enolase N-terminal domain-like"/>
    <property type="match status" value="1"/>
</dbReference>
<dbReference type="Pfam" id="PF13378">
    <property type="entry name" value="MR_MLE_C"/>
    <property type="match status" value="1"/>
</dbReference>
<feature type="active site" description="Proton acceptor; specific for (S)-substrate epimerization" evidence="5">
    <location>
        <position position="247"/>
    </location>
</feature>
<dbReference type="SMART" id="SM00922">
    <property type="entry name" value="MR_MLE"/>
    <property type="match status" value="1"/>
</dbReference>
<dbReference type="SFLD" id="SFLDG00180">
    <property type="entry name" value="muconate_cycloisomerase"/>
    <property type="match status" value="1"/>
</dbReference>
<evidence type="ECO:0000256" key="7">
    <source>
        <dbReference type="RuleBase" id="RU366006"/>
    </source>
</evidence>
<dbReference type="InterPro" id="IPR034593">
    <property type="entry name" value="DgoD-like"/>
</dbReference>
<keyword evidence="4 7" id="KW-0413">Isomerase</keyword>
<dbReference type="InterPro" id="IPR013341">
    <property type="entry name" value="Mandelate_racemase_N_dom"/>
</dbReference>
<dbReference type="AlphaFoldDB" id="A0A944GS04"/>
<evidence type="ECO:0000256" key="6">
    <source>
        <dbReference type="PIRSR" id="PIRSR634603-3"/>
    </source>
</evidence>
<feature type="domain" description="Mandelate racemase/muconate lactonizing enzyme C-terminal" evidence="8">
    <location>
        <begin position="132"/>
        <end position="223"/>
    </location>
</feature>
<evidence type="ECO:0000313" key="9">
    <source>
        <dbReference type="EMBL" id="MBS8260228.1"/>
    </source>
</evidence>
<dbReference type="EMBL" id="QTKU01000002">
    <property type="protein sequence ID" value="MBS8260228.1"/>
    <property type="molecule type" value="Genomic_DNA"/>
</dbReference>
<dbReference type="InterPro" id="IPR013342">
    <property type="entry name" value="Mandelate_racemase_C"/>
</dbReference>
<evidence type="ECO:0000313" key="10">
    <source>
        <dbReference type="Proteomes" id="UP000705379"/>
    </source>
</evidence>
<dbReference type="SFLD" id="SFLDF00010">
    <property type="entry name" value="dipeptide_epimerase"/>
    <property type="match status" value="1"/>
</dbReference>
<dbReference type="Gene3D" id="3.30.390.10">
    <property type="entry name" value="Enolase-like, N-terminal domain"/>
    <property type="match status" value="1"/>
</dbReference>
<dbReference type="SFLD" id="SFLDS00001">
    <property type="entry name" value="Enolase"/>
    <property type="match status" value="1"/>
</dbReference>
<dbReference type="GO" id="GO:0016855">
    <property type="term" value="F:racemase and epimerase activity, acting on amino acids and derivatives"/>
    <property type="evidence" value="ECO:0007669"/>
    <property type="project" value="UniProtKB-UniRule"/>
</dbReference>
<feature type="binding site" evidence="6">
    <location>
        <position position="176"/>
    </location>
    <ligand>
        <name>Mg(2+)</name>
        <dbReference type="ChEBI" id="CHEBI:18420"/>
    </ligand>
</feature>
<dbReference type="InterPro" id="IPR034603">
    <property type="entry name" value="Dipeptide_epimerase"/>
</dbReference>
<dbReference type="GO" id="GO:0046872">
    <property type="term" value="F:metal ion binding"/>
    <property type="evidence" value="ECO:0007669"/>
    <property type="project" value="UniProtKB-KW"/>
</dbReference>
<keyword evidence="3 6" id="KW-0460">Magnesium</keyword>
<dbReference type="CDD" id="cd03319">
    <property type="entry name" value="L-Ala-DL-Glu_epimerase"/>
    <property type="match status" value="1"/>
</dbReference>
<dbReference type="InterPro" id="IPR029065">
    <property type="entry name" value="Enolase_C-like"/>
</dbReference>
<dbReference type="Pfam" id="PF02746">
    <property type="entry name" value="MR_MLE_N"/>
    <property type="match status" value="1"/>
</dbReference>
<gene>
    <name evidence="9" type="ORF">DYI23_08370</name>
</gene>
<proteinExistence type="inferred from homology"/>
<dbReference type="InterPro" id="IPR036849">
    <property type="entry name" value="Enolase-like_C_sf"/>
</dbReference>
<feature type="binding site" evidence="6">
    <location>
        <position position="225"/>
    </location>
    <ligand>
        <name>Mg(2+)</name>
        <dbReference type="ChEBI" id="CHEBI:18420"/>
    </ligand>
</feature>
<dbReference type="RefSeq" id="WP_213215821.1">
    <property type="nucleotide sequence ID" value="NZ_QTKU01000002.1"/>
</dbReference>